<keyword evidence="1" id="KW-0175">Coiled coil</keyword>
<name>A0AAV7VGF4_PLEWA</name>
<dbReference type="EMBL" id="JANPWB010000003">
    <property type="protein sequence ID" value="KAJ1199754.1"/>
    <property type="molecule type" value="Genomic_DNA"/>
</dbReference>
<dbReference type="SUPFAM" id="SSF101283">
    <property type="entry name" value="GRIP domain"/>
    <property type="match status" value="1"/>
</dbReference>
<feature type="coiled-coil region" evidence="1">
    <location>
        <begin position="1908"/>
        <end position="2054"/>
    </location>
</feature>
<dbReference type="PROSITE" id="PS50913">
    <property type="entry name" value="GRIP"/>
    <property type="match status" value="1"/>
</dbReference>
<feature type="coiled-coil region" evidence="1">
    <location>
        <begin position="1157"/>
        <end position="1212"/>
    </location>
</feature>
<reference evidence="4" key="1">
    <citation type="journal article" date="2022" name="bioRxiv">
        <title>Sequencing and chromosome-scale assembly of the giantPleurodeles waltlgenome.</title>
        <authorList>
            <person name="Brown T."/>
            <person name="Elewa A."/>
            <person name="Iarovenko S."/>
            <person name="Subramanian E."/>
            <person name="Araus A.J."/>
            <person name="Petzold A."/>
            <person name="Susuki M."/>
            <person name="Suzuki K.-i.T."/>
            <person name="Hayashi T."/>
            <person name="Toyoda A."/>
            <person name="Oliveira C."/>
            <person name="Osipova E."/>
            <person name="Leigh N.D."/>
            <person name="Simon A."/>
            <person name="Yun M.H."/>
        </authorList>
    </citation>
    <scope>NUCLEOTIDE SEQUENCE</scope>
    <source>
        <strain evidence="4">20211129_DDA</strain>
        <tissue evidence="4">Liver</tissue>
    </source>
</reference>
<feature type="coiled-coil region" evidence="1">
    <location>
        <begin position="1058"/>
        <end position="1121"/>
    </location>
</feature>
<feature type="coiled-coil region" evidence="1">
    <location>
        <begin position="1602"/>
        <end position="1871"/>
    </location>
</feature>
<keyword evidence="5" id="KW-1185">Reference proteome</keyword>
<feature type="compositionally biased region" description="Polar residues" evidence="2">
    <location>
        <begin position="12"/>
        <end position="51"/>
    </location>
</feature>
<evidence type="ECO:0000256" key="2">
    <source>
        <dbReference type="SAM" id="MobiDB-lite"/>
    </source>
</evidence>
<evidence type="ECO:0000313" key="5">
    <source>
        <dbReference type="Proteomes" id="UP001066276"/>
    </source>
</evidence>
<feature type="compositionally biased region" description="Basic and acidic residues" evidence="2">
    <location>
        <begin position="100"/>
        <end position="128"/>
    </location>
</feature>
<organism evidence="4 5">
    <name type="scientific">Pleurodeles waltl</name>
    <name type="common">Iberian ribbed newt</name>
    <dbReference type="NCBI Taxonomy" id="8319"/>
    <lineage>
        <taxon>Eukaryota</taxon>
        <taxon>Metazoa</taxon>
        <taxon>Chordata</taxon>
        <taxon>Craniata</taxon>
        <taxon>Vertebrata</taxon>
        <taxon>Euteleostomi</taxon>
        <taxon>Amphibia</taxon>
        <taxon>Batrachia</taxon>
        <taxon>Caudata</taxon>
        <taxon>Salamandroidea</taxon>
        <taxon>Salamandridae</taxon>
        <taxon>Pleurodelinae</taxon>
        <taxon>Pleurodeles</taxon>
    </lineage>
</organism>
<gene>
    <name evidence="4" type="ORF">NDU88_003587</name>
</gene>
<evidence type="ECO:0000259" key="3">
    <source>
        <dbReference type="PROSITE" id="PS50913"/>
    </source>
</evidence>
<dbReference type="PANTHER" id="PTHR19327">
    <property type="entry name" value="GOLGIN"/>
    <property type="match status" value="1"/>
</dbReference>
<feature type="domain" description="GRIP" evidence="3">
    <location>
        <begin position="2193"/>
        <end position="2240"/>
    </location>
</feature>
<dbReference type="PANTHER" id="PTHR19327:SF0">
    <property type="entry name" value="GOLGIN SUBFAMILY A MEMBER 4"/>
    <property type="match status" value="1"/>
</dbReference>
<sequence length="2253" mass="262280">MFKNLKKKISEEQSPQRNVVGTNRQQQGLPPSGNRSRTSSLTGQQDDGSSTPDKEVVSKSPLPTSPDAINGNESQRNDQQSFTQKLQLRVPSMESLFRSPVKETLFRSPSKESLVRSGSRDSLNRIDSDGPATTFDPPSDIESEAEESSTNLEGLTKEQLFQRLRRMERSLGNYRGKYSELVTTYRIVQREREKLQSILSQSQDKALRRISELREELQMDQQAKKHLQEEFDASLEEKDQLITVLQTQVSLLKQRLGSSQANTDLPEQTVESDSQTQNLTQEINSENAFVPGDGSGDTVKTLESLQVRVRRQENLLQRCKEMIRSHKERNAQLSSEKETLQEQLEERLQELEKMKELHTNEKTKLITQLRDAKNLIEQLEQDKGMVIAETKRQMHETLEMKEEEVTQLRVRLKQLTTQCDELREQKEKSEKAAFEELEKALHTTQKTEEARKKGKVQMDEQIKAIEKASEDERKNLQQELSRVKQEVVDIMKKSSEERIAKLEQLHAEELARKEQELKDRLQTQEQQFAEQMKAALVKSHEEFLNTVQAKEQDCLALEELELQKKAIQSQSENRLQELQQETDMLRTRILELESSLAKSSEEAKQQGDDLAANIESERNKHNSELTHIEDKHRKELEKLRQEFDQTCSEKLQLLKQEHEFKMEELRDKLQKEQDDLLKEKETIFHAHIEEMNVRTLEKLDVKQTELETLSAELSEALKARQELEQQLAVFHDERKNMVEEWERNLEQEIARHKEQIEDFKKEKEISAGALESALKAEVQSLELQLTEKQKQLEELQAQEQVLNEIAKKSEAEVILLSAKLEDACQSHQNNTNAQVQLYEAQLAELKQKITNVETERAQLIDKEAATESQLNVISAELSSFKAQVTDLKQQLEEQSENIMQKLSCSTQEHESEMKHLTETIEHAKKDVAERENEIAQIKMQQNQQMEDFKEKLLAAEKRIRTLQDDYESKLKNQESKFENFKQKTKEIQETLKRKLSEQEKKFKMEIENKQLELSEKEKHFNAKMLEMAQAGSTGISDAVSQLDHNHKEQLKSMSEAHRREIEEIAKGWEKKLQQHVEELQEKHEHELQEKEQEVTEVKQKLDIFGSEKDEASREIAQLKEEQGKKDLSFNELQEQLKQVCTQVDTLLHDEARFKSKVETLEADLNRTLSEKSALQDQLGEVIAAAAKDSSRVNELVEMLKEANEKLETLESLHTRDCEDYEKRLKDKFVAAQQKETEFNELLLDCSSHLKAYCTDIDASLKTKNNELNAKCSDKINLLIARMTQCQNQIIKIKEAVVVKAGKIVDLETQLDQVTSQHASLESSLQHSMQHLQDKEKEISLLREELHCLKTEKESLQKEGGQHQEVVVEKEGFITQLKKELSEKMNAVTSLQGELRGRESKIEALNVLVSELKTNLENSIGVAEKEAATSALRKQSEEDLMSRVETLSHEKASALEQVDQHKNKLAEWKKKAENRFTQNHNTIKELQAKLDMHNQQSNQKDEQLRKLKEELDKQSKSLDSLKAEAQQMQIVKEKKECSVTAELEAKKARIEELEGFISKVTREKECLVEEMRKQSYQKEAEHKELVQQLQNAQVTVFEKDNRYMEAEQKVLIFEKDIATLKTELETRQRDFDLLKAEIVKSKEEEVKALETKLAESIVRHTELKKKAEQKIAAVKKQLLSQVEEKEQCKKDLDNQLQDLKQKMQERENRVKTLEVKIKSIEDSSGFEKEEMQREVQNVKAAIEQEKASTLENVRQMYEEKISSLQKDIVEKEQQLQKQREKLEEKHESETKMQSTYDDLLQKLERIEKERQRQQATVGRLQKELEACRKQHDLLLNQHKEKEVELLSLKQSLQLKETEMQEMGSKVDDLKKTLNAGELTMKEKDETLAKDQEMHRLQIEESTLKHNETLKALQEQLEKKDDLIKTFEENVAEKVKSDSEIQTLLGDMQSQLKELNVKLKEAEKEKQKLCKDLASAQKDLRVLRKEQQQELEILKKELADEADQKIKHEQEDMELKHNSKIKQLMREFNTQMAKKERELETAVQETISKAQEVEAELMQSHQIEATQLHKRIVEKDDDLKRTVTKYEEILEAREEEMTAKVAELQAQLEELQTQYAQKVAEQENRSADGVTTDDLQTQLSEKTTLLNEARLKEQEFREQIHTLADQLRQYERNVFVTPLGTPYREGSHRQTDVSAFGEPTEFEYLRKVMYEYMMGKETKTMAKVITTVLRFPPDQTQKILEREEARPLSWLRTST</sequence>
<feature type="coiled-coil region" evidence="1">
    <location>
        <begin position="1303"/>
        <end position="1393"/>
    </location>
</feature>
<protein>
    <recommendedName>
        <fullName evidence="3">GRIP domain-containing protein</fullName>
    </recommendedName>
</protein>
<accession>A0AAV7VGF4</accession>
<evidence type="ECO:0000313" key="4">
    <source>
        <dbReference type="EMBL" id="KAJ1199754.1"/>
    </source>
</evidence>
<dbReference type="GO" id="GO:0048193">
    <property type="term" value="P:Golgi vesicle transport"/>
    <property type="evidence" value="ECO:0007669"/>
    <property type="project" value="TreeGrafter"/>
</dbReference>
<comment type="caution">
    <text evidence="4">The sequence shown here is derived from an EMBL/GenBank/DDBJ whole genome shotgun (WGS) entry which is preliminary data.</text>
</comment>
<feature type="coiled-coil region" evidence="1">
    <location>
        <begin position="2085"/>
        <end position="2171"/>
    </location>
</feature>
<evidence type="ECO:0000256" key="1">
    <source>
        <dbReference type="SAM" id="Coils"/>
    </source>
</evidence>
<dbReference type="InterPro" id="IPR000237">
    <property type="entry name" value="GRIP_dom"/>
</dbReference>
<feature type="region of interest" description="Disordered" evidence="2">
    <location>
        <begin position="1"/>
        <end position="156"/>
    </location>
</feature>
<dbReference type="GO" id="GO:0005794">
    <property type="term" value="C:Golgi apparatus"/>
    <property type="evidence" value="ECO:0007669"/>
    <property type="project" value="TreeGrafter"/>
</dbReference>
<feature type="compositionally biased region" description="Polar residues" evidence="2">
    <location>
        <begin position="71"/>
        <end position="86"/>
    </location>
</feature>
<feature type="coiled-coil region" evidence="1">
    <location>
        <begin position="1443"/>
        <end position="1562"/>
    </location>
</feature>
<feature type="coiled-coil region" evidence="1">
    <location>
        <begin position="157"/>
        <end position="230"/>
    </location>
</feature>
<proteinExistence type="predicted"/>
<dbReference type="GO" id="GO:0031267">
    <property type="term" value="F:small GTPase binding"/>
    <property type="evidence" value="ECO:0007669"/>
    <property type="project" value="TreeGrafter"/>
</dbReference>
<feature type="coiled-coil region" evidence="1">
    <location>
        <begin position="302"/>
        <end position="1012"/>
    </location>
</feature>
<dbReference type="Gene3D" id="1.10.220.60">
    <property type="entry name" value="GRIP domain"/>
    <property type="match status" value="1"/>
</dbReference>
<dbReference type="Proteomes" id="UP001066276">
    <property type="component" value="Chromosome 2_1"/>
</dbReference>
<dbReference type="SMART" id="SM00755">
    <property type="entry name" value="Grip"/>
    <property type="match status" value="1"/>
</dbReference>
<dbReference type="Pfam" id="PF01465">
    <property type="entry name" value="GRIP"/>
    <property type="match status" value="1"/>
</dbReference>